<comment type="caution">
    <text evidence="2">The sequence shown here is derived from an EMBL/GenBank/DDBJ whole genome shotgun (WGS) entry which is preliminary data.</text>
</comment>
<dbReference type="EMBL" id="AJWZ01001893">
    <property type="protein sequence ID" value="EKC72466.1"/>
    <property type="molecule type" value="Genomic_DNA"/>
</dbReference>
<dbReference type="GO" id="GO:0016787">
    <property type="term" value="F:hydrolase activity"/>
    <property type="evidence" value="ECO:0007669"/>
    <property type="project" value="UniProtKB-KW"/>
</dbReference>
<name>K1ULR1_9ZZZZ</name>
<dbReference type="AlphaFoldDB" id="K1ULR1"/>
<protein>
    <submittedName>
        <fullName evidence="2">Cell wall-associated hydrolases (Invasion-associated protein)</fullName>
    </submittedName>
</protein>
<organism evidence="2">
    <name type="scientific">human gut metagenome</name>
    <dbReference type="NCBI Taxonomy" id="408170"/>
    <lineage>
        <taxon>unclassified sequences</taxon>
        <taxon>metagenomes</taxon>
        <taxon>organismal metagenomes</taxon>
    </lineage>
</organism>
<sequence length="185" mass="21047">MLFSGGTQVSGQTMYSAEDRDIRGAEQDYKKLEKELDKKIKRTPTDHPGYNEYQYHLDPIEHDPWQLTSFLTTLYDDYTRSEVQGKLKETFTNETGNLQQLVHSAVNYTQHNANGYAADDEAGNSHCVSERTSYHCSNYHSRCAAEIEHTNCVGKAHCISQSCRDNGLRQNNLQRMEAVIIYAGS</sequence>
<accession>K1ULR1</accession>
<gene>
    <name evidence="2" type="ORF">OBE_02875</name>
</gene>
<proteinExistence type="predicted"/>
<feature type="region of interest" description="Disordered" evidence="1">
    <location>
        <begin position="1"/>
        <end position="22"/>
    </location>
</feature>
<dbReference type="NCBIfam" id="NF045974">
    <property type="entry name" value="conju_CD1108"/>
    <property type="match status" value="1"/>
</dbReference>
<keyword evidence="2" id="KW-0378">Hydrolase</keyword>
<evidence type="ECO:0000313" key="2">
    <source>
        <dbReference type="EMBL" id="EKC72466.1"/>
    </source>
</evidence>
<evidence type="ECO:0000256" key="1">
    <source>
        <dbReference type="SAM" id="MobiDB-lite"/>
    </source>
</evidence>
<feature type="compositionally biased region" description="Polar residues" evidence="1">
    <location>
        <begin position="1"/>
        <end position="15"/>
    </location>
</feature>
<feature type="non-terminal residue" evidence="2">
    <location>
        <position position="185"/>
    </location>
</feature>
<reference evidence="2" key="1">
    <citation type="journal article" date="2013" name="Environ. Microbiol.">
        <title>Microbiota from the distal guts of lean and obese adolescents exhibit partial functional redundancy besides clear differences in community structure.</title>
        <authorList>
            <person name="Ferrer M."/>
            <person name="Ruiz A."/>
            <person name="Lanza F."/>
            <person name="Haange S.B."/>
            <person name="Oberbach A."/>
            <person name="Till H."/>
            <person name="Bargiela R."/>
            <person name="Campoy C."/>
            <person name="Segura M.T."/>
            <person name="Richter M."/>
            <person name="von Bergen M."/>
            <person name="Seifert J."/>
            <person name="Suarez A."/>
        </authorList>
    </citation>
    <scope>NUCLEOTIDE SEQUENCE</scope>
</reference>